<proteinExistence type="predicted"/>
<evidence type="ECO:0000313" key="2">
    <source>
        <dbReference type="EMBL" id="KAK6624729.1"/>
    </source>
</evidence>
<protein>
    <recommendedName>
        <fullName evidence="1">PDE8-like REC N-terminal domain-containing protein</fullName>
    </recommendedName>
</protein>
<feature type="domain" description="PDE8-like REC N-terminal" evidence="1">
    <location>
        <begin position="37"/>
        <end position="104"/>
    </location>
</feature>
<keyword evidence="3" id="KW-1185">Reference proteome</keyword>
<accession>A0ABR1AQJ5</accession>
<evidence type="ECO:0000259" key="1">
    <source>
        <dbReference type="Pfam" id="PF23198"/>
    </source>
</evidence>
<dbReference type="Pfam" id="PF23198">
    <property type="entry name" value="PDE8A_N"/>
    <property type="match status" value="1"/>
</dbReference>
<organism evidence="2 3">
    <name type="scientific">Polyplax serrata</name>
    <name type="common">Common mouse louse</name>
    <dbReference type="NCBI Taxonomy" id="468196"/>
    <lineage>
        <taxon>Eukaryota</taxon>
        <taxon>Metazoa</taxon>
        <taxon>Ecdysozoa</taxon>
        <taxon>Arthropoda</taxon>
        <taxon>Hexapoda</taxon>
        <taxon>Insecta</taxon>
        <taxon>Pterygota</taxon>
        <taxon>Neoptera</taxon>
        <taxon>Paraneoptera</taxon>
        <taxon>Psocodea</taxon>
        <taxon>Troctomorpha</taxon>
        <taxon>Phthiraptera</taxon>
        <taxon>Anoplura</taxon>
        <taxon>Polyplacidae</taxon>
        <taxon>Polyplax</taxon>
    </lineage>
</organism>
<dbReference type="EMBL" id="JAWJWF010000046">
    <property type="protein sequence ID" value="KAK6624729.1"/>
    <property type="molecule type" value="Genomic_DNA"/>
</dbReference>
<name>A0ABR1AQJ5_POLSC</name>
<sequence>MLGPIVCSINCKTSTAMSFTTWELGSFRYNAITTVKGILLGFPKDDPLSDHLLQAAEKLGYDCTVCTCPEDLLEVYVRNGHDIVVLDNRNVKHLDAVAVCRFQRCFQNWVDWRFSIAKWW</sequence>
<evidence type="ECO:0000313" key="3">
    <source>
        <dbReference type="Proteomes" id="UP001359485"/>
    </source>
</evidence>
<gene>
    <name evidence="2" type="ORF">RUM44_011589</name>
</gene>
<reference evidence="2 3" key="1">
    <citation type="submission" date="2023-09" db="EMBL/GenBank/DDBJ databases">
        <title>Genomes of two closely related lineages of the louse Polyplax serrata with different host specificities.</title>
        <authorList>
            <person name="Martinu J."/>
            <person name="Tarabai H."/>
            <person name="Stefka J."/>
            <person name="Hypsa V."/>
        </authorList>
    </citation>
    <scope>NUCLEOTIDE SEQUENCE [LARGE SCALE GENOMIC DNA]</scope>
    <source>
        <strain evidence="2">98ZLc_SE</strain>
    </source>
</reference>
<dbReference type="Proteomes" id="UP001359485">
    <property type="component" value="Unassembled WGS sequence"/>
</dbReference>
<dbReference type="InterPro" id="IPR057304">
    <property type="entry name" value="PDE8-like_REC_N"/>
</dbReference>
<comment type="caution">
    <text evidence="2">The sequence shown here is derived from an EMBL/GenBank/DDBJ whole genome shotgun (WGS) entry which is preliminary data.</text>
</comment>